<evidence type="ECO:0000313" key="1">
    <source>
        <dbReference type="EMBL" id="KAL0012465.1"/>
    </source>
</evidence>
<dbReference type="Proteomes" id="UP001459277">
    <property type="component" value="Unassembled WGS sequence"/>
</dbReference>
<evidence type="ECO:0000313" key="2">
    <source>
        <dbReference type="Proteomes" id="UP001459277"/>
    </source>
</evidence>
<sequence length="71" mass="8900">MERRLEMEMGFDDEASDFRDERADGESEMEISEMEMEMKLWRWRWRWVLIKKGDLVPFWVFSAYTRNRDRS</sequence>
<comment type="caution">
    <text evidence="1">The sequence shown here is derived from an EMBL/GenBank/DDBJ whole genome shotgun (WGS) entry which is preliminary data.</text>
</comment>
<organism evidence="1 2">
    <name type="scientific">Lithocarpus litseifolius</name>
    <dbReference type="NCBI Taxonomy" id="425828"/>
    <lineage>
        <taxon>Eukaryota</taxon>
        <taxon>Viridiplantae</taxon>
        <taxon>Streptophyta</taxon>
        <taxon>Embryophyta</taxon>
        <taxon>Tracheophyta</taxon>
        <taxon>Spermatophyta</taxon>
        <taxon>Magnoliopsida</taxon>
        <taxon>eudicotyledons</taxon>
        <taxon>Gunneridae</taxon>
        <taxon>Pentapetalae</taxon>
        <taxon>rosids</taxon>
        <taxon>fabids</taxon>
        <taxon>Fagales</taxon>
        <taxon>Fagaceae</taxon>
        <taxon>Lithocarpus</taxon>
    </lineage>
</organism>
<accession>A0AAW2DP08</accession>
<feature type="non-terminal residue" evidence="1">
    <location>
        <position position="71"/>
    </location>
</feature>
<dbReference type="AlphaFoldDB" id="A0AAW2DP08"/>
<dbReference type="EMBL" id="JAZDWU010000002">
    <property type="protein sequence ID" value="KAL0012465.1"/>
    <property type="molecule type" value="Genomic_DNA"/>
</dbReference>
<name>A0AAW2DP08_9ROSI</name>
<reference evidence="1 2" key="1">
    <citation type="submission" date="2024-01" db="EMBL/GenBank/DDBJ databases">
        <title>A telomere-to-telomere, gap-free genome of sweet tea (Lithocarpus litseifolius).</title>
        <authorList>
            <person name="Zhou J."/>
        </authorList>
    </citation>
    <scope>NUCLEOTIDE SEQUENCE [LARGE SCALE GENOMIC DNA]</scope>
    <source>
        <strain evidence="1">Zhou-2022a</strain>
        <tissue evidence="1">Leaf</tissue>
    </source>
</reference>
<proteinExistence type="predicted"/>
<protein>
    <submittedName>
        <fullName evidence="1">Uncharacterized protein</fullName>
    </submittedName>
</protein>
<gene>
    <name evidence="1" type="ORF">SO802_007573</name>
</gene>
<keyword evidence="2" id="KW-1185">Reference proteome</keyword>